<name>A0A927C704_9BACL</name>
<accession>A0A927C704</accession>
<dbReference type="AlphaFoldDB" id="A0A927C704"/>
<protein>
    <submittedName>
        <fullName evidence="1">Heptaprenyl diphosphate synthase component 1</fullName>
    </submittedName>
</protein>
<dbReference type="RefSeq" id="WP_190925202.1">
    <property type="nucleotide sequence ID" value="NZ_JACXJA010000005.1"/>
</dbReference>
<proteinExistence type="predicted"/>
<reference evidence="1" key="1">
    <citation type="submission" date="2020-09" db="EMBL/GenBank/DDBJ databases">
        <title>A novel bacterium of genus Paenibacillus, isolated from South China Sea.</title>
        <authorList>
            <person name="Huang H."/>
            <person name="Mo K."/>
            <person name="Hu Y."/>
        </authorList>
    </citation>
    <scope>NUCLEOTIDE SEQUENCE</scope>
    <source>
        <strain evidence="1">IB182363</strain>
    </source>
</reference>
<evidence type="ECO:0000313" key="2">
    <source>
        <dbReference type="Proteomes" id="UP000639396"/>
    </source>
</evidence>
<organism evidence="1 2">
    <name type="scientific">Paenibacillus oceani</name>
    <dbReference type="NCBI Taxonomy" id="2772510"/>
    <lineage>
        <taxon>Bacteria</taxon>
        <taxon>Bacillati</taxon>
        <taxon>Bacillota</taxon>
        <taxon>Bacilli</taxon>
        <taxon>Bacillales</taxon>
        <taxon>Paenibacillaceae</taxon>
        <taxon>Paenibacillus</taxon>
    </lineage>
</organism>
<comment type="caution">
    <text evidence="1">The sequence shown here is derived from an EMBL/GenBank/DDBJ whole genome shotgun (WGS) entry which is preliminary data.</text>
</comment>
<dbReference type="Proteomes" id="UP000639396">
    <property type="component" value="Unassembled WGS sequence"/>
</dbReference>
<dbReference type="EMBL" id="JACXJA010000005">
    <property type="protein sequence ID" value="MBD2861308.1"/>
    <property type="molecule type" value="Genomic_DNA"/>
</dbReference>
<dbReference type="InterPro" id="IPR009920">
    <property type="entry name" value="HEPPP_synth_su1"/>
</dbReference>
<sequence>MNIYSIADATKPYTDYDMIRDHTELPEFPNFRTQLLYTFLRKQSSYADQSELYSIVVSLAQLGLDTHDLVSETNERKEKKEARSRQMKVLAGDYFSSRFYHLLSQAGQVEMTRGIAAAICEVNRLKMNLYSRMRQWKMTTDEYMRFSVDIRMQLYLTFSKALEGLKPNSWHDMLHGYTQCEVLLNELGRIERERDFRCGWAFWHLLQIGTKEERKQLQNGDTDPGKLRSLLHKYNVKATLFQMLETQFKLLSDKIRQFDSEKLVGELYQIGEPFARALTAPRVLEEV</sequence>
<evidence type="ECO:0000313" key="1">
    <source>
        <dbReference type="EMBL" id="MBD2861308.1"/>
    </source>
</evidence>
<dbReference type="Gene3D" id="1.20.120.1450">
    <property type="match status" value="1"/>
</dbReference>
<dbReference type="Pfam" id="PF07307">
    <property type="entry name" value="HEPPP_synt_1"/>
    <property type="match status" value="1"/>
</dbReference>
<gene>
    <name evidence="1" type="ORF">IDH45_04800</name>
</gene>
<keyword evidence="2" id="KW-1185">Reference proteome</keyword>
<dbReference type="GO" id="GO:0009234">
    <property type="term" value="P:menaquinone biosynthetic process"/>
    <property type="evidence" value="ECO:0007669"/>
    <property type="project" value="InterPro"/>
</dbReference>